<feature type="transmembrane region" description="Helical" evidence="1">
    <location>
        <begin position="25"/>
        <end position="43"/>
    </location>
</feature>
<evidence type="ECO:0000313" key="2">
    <source>
        <dbReference type="EMBL" id="KYN12955.1"/>
    </source>
</evidence>
<organism evidence="2 3">
    <name type="scientific">Trachymyrmex cornetzi</name>
    <dbReference type="NCBI Taxonomy" id="471704"/>
    <lineage>
        <taxon>Eukaryota</taxon>
        <taxon>Metazoa</taxon>
        <taxon>Ecdysozoa</taxon>
        <taxon>Arthropoda</taxon>
        <taxon>Hexapoda</taxon>
        <taxon>Insecta</taxon>
        <taxon>Pterygota</taxon>
        <taxon>Neoptera</taxon>
        <taxon>Endopterygota</taxon>
        <taxon>Hymenoptera</taxon>
        <taxon>Apocrita</taxon>
        <taxon>Aculeata</taxon>
        <taxon>Formicoidea</taxon>
        <taxon>Formicidae</taxon>
        <taxon>Myrmicinae</taxon>
        <taxon>Trachymyrmex</taxon>
    </lineage>
</organism>
<dbReference type="Proteomes" id="UP000078492">
    <property type="component" value="Unassembled WGS sequence"/>
</dbReference>
<protein>
    <submittedName>
        <fullName evidence="2">Uncharacterized protein</fullName>
    </submittedName>
</protein>
<keyword evidence="1" id="KW-0812">Transmembrane</keyword>
<keyword evidence="1" id="KW-1133">Transmembrane helix</keyword>
<evidence type="ECO:0000256" key="1">
    <source>
        <dbReference type="SAM" id="Phobius"/>
    </source>
</evidence>
<proteinExistence type="predicted"/>
<dbReference type="AlphaFoldDB" id="A0A151IXI4"/>
<name>A0A151IXI4_9HYME</name>
<dbReference type="EMBL" id="KQ980799">
    <property type="protein sequence ID" value="KYN12955.1"/>
    <property type="molecule type" value="Genomic_DNA"/>
</dbReference>
<accession>A0A151IXI4</accession>
<reference evidence="2 3" key="1">
    <citation type="submission" date="2015-09" db="EMBL/GenBank/DDBJ databases">
        <title>Trachymyrmex cornetzi WGS genome.</title>
        <authorList>
            <person name="Nygaard S."/>
            <person name="Hu H."/>
            <person name="Boomsma J."/>
            <person name="Zhang G."/>
        </authorList>
    </citation>
    <scope>NUCLEOTIDE SEQUENCE [LARGE SCALE GENOMIC DNA]</scope>
    <source>
        <strain evidence="2">Tcor2-1</strain>
        <tissue evidence="2">Whole body</tissue>
    </source>
</reference>
<keyword evidence="1" id="KW-0472">Membrane</keyword>
<evidence type="ECO:0000313" key="3">
    <source>
        <dbReference type="Proteomes" id="UP000078492"/>
    </source>
</evidence>
<sequence length="198" mass="23271">MKVKMPREVTTDVQLQQLANRMRILYFRGGIASYTLTVSVIFGRRRNSSDIWQTLRDIERYLKREILRSHDAKGKEDEEFPLVIRANNNTMKSEIKCVYRSNFTKPRSIGSLGWHPVGHCSIGHEPLTALETTKLLSTGRCDWWCPIGITPARCWDFHRIACWSRDSGTSRMCRVTSRQNSLFRYYKYMIHTLILFYL</sequence>
<gene>
    <name evidence="2" type="ORF">ALC57_14867</name>
</gene>
<keyword evidence="3" id="KW-1185">Reference proteome</keyword>